<gene>
    <name evidence="2" type="ORF">A3G31_07060</name>
</gene>
<name>A0A1F7SEG3_9BACT</name>
<organism evidence="2 3">
    <name type="scientific">Candidatus Schekmanbacteria bacterium RIFCSPLOWO2_12_FULL_38_15</name>
    <dbReference type="NCBI Taxonomy" id="1817883"/>
    <lineage>
        <taxon>Bacteria</taxon>
        <taxon>Candidatus Schekmaniibacteriota</taxon>
    </lineage>
</organism>
<dbReference type="GO" id="GO:0008410">
    <property type="term" value="F:CoA-transferase activity"/>
    <property type="evidence" value="ECO:0007669"/>
    <property type="project" value="TreeGrafter"/>
</dbReference>
<sequence length="397" mass="43780">MSSILKGIRVLDLTRVIAGPFCSMMLGDLGAEVIKIETPGGGDPSRSLGPPFCKGESGYFMTLNRNKKSLVVDLKKKEGKEIFYELVKTSDIVLENFRYGVADKLGIGYEKLKQINPKIIYCAITAFGENGPYRNVPGYDLTMQAISGEIDLTGEPEGPIVKMGVPMGDLGGSFFGAVGILGALYAREKEGKGKKIDIGLFDTQLALLTYHSAPYLLEGRRDKKPEGTGHPNIVPYRMYQTSDIKIVVAILGEDFWLKLCDLLGIPGIAKDARFEINRKRAENRKELEPILEAAFLKKSGRELVKKFYEIGIPGAPVNNIAEALEEPQIKAREMIITVDHPVCGKVKLLGNPIKIYDTPKETFAPPPTLGQHNEEILSGILKYPEDKIKKLKKSKVI</sequence>
<evidence type="ECO:0008006" key="4">
    <source>
        <dbReference type="Google" id="ProtNLM"/>
    </source>
</evidence>
<evidence type="ECO:0000256" key="1">
    <source>
        <dbReference type="ARBA" id="ARBA00022679"/>
    </source>
</evidence>
<dbReference type="AlphaFoldDB" id="A0A1F7SEG3"/>
<dbReference type="EMBL" id="MGDI01000033">
    <property type="protein sequence ID" value="OGL52169.1"/>
    <property type="molecule type" value="Genomic_DNA"/>
</dbReference>
<evidence type="ECO:0000313" key="3">
    <source>
        <dbReference type="Proteomes" id="UP000178082"/>
    </source>
</evidence>
<dbReference type="InterPro" id="IPR044855">
    <property type="entry name" value="CoA-Trfase_III_dom3_sf"/>
</dbReference>
<dbReference type="SUPFAM" id="SSF89796">
    <property type="entry name" value="CoA-transferase family III (CaiB/BaiF)"/>
    <property type="match status" value="1"/>
</dbReference>
<dbReference type="InterPro" id="IPR050483">
    <property type="entry name" value="CoA-transferase_III_domain"/>
</dbReference>
<dbReference type="PANTHER" id="PTHR48207">
    <property type="entry name" value="SUCCINATE--HYDROXYMETHYLGLUTARATE COA-TRANSFERASE"/>
    <property type="match status" value="1"/>
</dbReference>
<dbReference type="Proteomes" id="UP000178082">
    <property type="component" value="Unassembled WGS sequence"/>
</dbReference>
<comment type="caution">
    <text evidence="2">The sequence shown here is derived from an EMBL/GenBank/DDBJ whole genome shotgun (WGS) entry which is preliminary data.</text>
</comment>
<dbReference type="InterPro" id="IPR003673">
    <property type="entry name" value="CoA-Trfase_fam_III"/>
</dbReference>
<dbReference type="PANTHER" id="PTHR48207:SF3">
    <property type="entry name" value="SUCCINATE--HYDROXYMETHYLGLUTARATE COA-TRANSFERASE"/>
    <property type="match status" value="1"/>
</dbReference>
<dbReference type="Gene3D" id="3.30.1540.10">
    <property type="entry name" value="formyl-coa transferase, domain 3"/>
    <property type="match status" value="1"/>
</dbReference>
<dbReference type="STRING" id="1817883.A3G31_07060"/>
<dbReference type="Pfam" id="PF02515">
    <property type="entry name" value="CoA_transf_3"/>
    <property type="match status" value="1"/>
</dbReference>
<protein>
    <recommendedName>
        <fullName evidence="4">Formyl-CoA transferase</fullName>
    </recommendedName>
</protein>
<keyword evidence="1" id="KW-0808">Transferase</keyword>
<proteinExistence type="predicted"/>
<accession>A0A1F7SEG3</accession>
<reference evidence="2 3" key="1">
    <citation type="journal article" date="2016" name="Nat. Commun.">
        <title>Thousands of microbial genomes shed light on interconnected biogeochemical processes in an aquifer system.</title>
        <authorList>
            <person name="Anantharaman K."/>
            <person name="Brown C.T."/>
            <person name="Hug L.A."/>
            <person name="Sharon I."/>
            <person name="Castelle C.J."/>
            <person name="Probst A.J."/>
            <person name="Thomas B.C."/>
            <person name="Singh A."/>
            <person name="Wilkins M.J."/>
            <person name="Karaoz U."/>
            <person name="Brodie E.L."/>
            <person name="Williams K.H."/>
            <person name="Hubbard S.S."/>
            <person name="Banfield J.F."/>
        </authorList>
    </citation>
    <scope>NUCLEOTIDE SEQUENCE [LARGE SCALE GENOMIC DNA]</scope>
</reference>
<dbReference type="Gene3D" id="3.40.50.10540">
    <property type="entry name" value="Crotonobetainyl-coa:carnitine coa-transferase, domain 1"/>
    <property type="match status" value="1"/>
</dbReference>
<dbReference type="InterPro" id="IPR023606">
    <property type="entry name" value="CoA-Trfase_III_dom_1_sf"/>
</dbReference>
<evidence type="ECO:0000313" key="2">
    <source>
        <dbReference type="EMBL" id="OGL52169.1"/>
    </source>
</evidence>